<dbReference type="GO" id="GO:0016020">
    <property type="term" value="C:membrane"/>
    <property type="evidence" value="ECO:0007669"/>
    <property type="project" value="UniProtKB-SubCell"/>
</dbReference>
<dbReference type="InterPro" id="IPR003689">
    <property type="entry name" value="ZIP"/>
</dbReference>
<evidence type="ECO:0000313" key="6">
    <source>
        <dbReference type="EMBL" id="OGZ54853.1"/>
    </source>
</evidence>
<reference evidence="6 7" key="1">
    <citation type="journal article" date="2016" name="Nat. Commun.">
        <title>Thousands of microbial genomes shed light on interconnected biogeochemical processes in an aquifer system.</title>
        <authorList>
            <person name="Anantharaman K."/>
            <person name="Brown C.T."/>
            <person name="Hug L.A."/>
            <person name="Sharon I."/>
            <person name="Castelle C.J."/>
            <person name="Probst A.J."/>
            <person name="Thomas B.C."/>
            <person name="Singh A."/>
            <person name="Wilkins M.J."/>
            <person name="Karaoz U."/>
            <person name="Brodie E.L."/>
            <person name="Williams K.H."/>
            <person name="Hubbard S.S."/>
            <person name="Banfield J.F."/>
        </authorList>
    </citation>
    <scope>NUCLEOTIDE SEQUENCE [LARGE SCALE GENOMIC DNA]</scope>
</reference>
<feature type="transmembrane region" description="Helical" evidence="5">
    <location>
        <begin position="68"/>
        <end position="84"/>
    </location>
</feature>
<name>A0A1G2GXD7_9BACT</name>
<evidence type="ECO:0008006" key="8">
    <source>
        <dbReference type="Google" id="ProtNLM"/>
    </source>
</evidence>
<keyword evidence="2 5" id="KW-0812">Transmembrane</keyword>
<keyword evidence="3 5" id="KW-1133">Transmembrane helix</keyword>
<feature type="transmembrane region" description="Helical" evidence="5">
    <location>
        <begin position="201"/>
        <end position="222"/>
    </location>
</feature>
<protein>
    <recommendedName>
        <fullName evidence="8">ZIP family metal transporter</fullName>
    </recommendedName>
</protein>
<dbReference type="Proteomes" id="UP000178186">
    <property type="component" value="Unassembled WGS sequence"/>
</dbReference>
<dbReference type="AlphaFoldDB" id="A0A1G2GXD7"/>
<sequence length="254" mass="27222">MALPYLYAFSSVVIISLISLIGVSTLSLRAERLRGVLFVFVALAVGALLGDAFFHLLPEAFEGTENTALVSLLTLAGLFVFFWFEKLVHWHHGHHGDISEIEHEDGGVKPLGKLILLSDGLHNFLDGLVIGASYLISVEVGIATTIAVVLHEIPQEIGDFGVLLHAGYSKGKAIFYNFISALTAIAGVLVIMVTGSSSARAISFLIPFAAGAFIYIATADLVPELHKQRGSSTVLEFLAILLGVGAMYLLLFLE</sequence>
<evidence type="ECO:0000256" key="5">
    <source>
        <dbReference type="SAM" id="Phobius"/>
    </source>
</evidence>
<feature type="transmembrane region" description="Helical" evidence="5">
    <location>
        <begin position="174"/>
        <end position="195"/>
    </location>
</feature>
<dbReference type="PANTHER" id="PTHR16950">
    <property type="entry name" value="ZINC TRANSPORTER SLC39A7 HISTIDINE-RICH MEMBRANE PROTEIN KE4"/>
    <property type="match status" value="1"/>
</dbReference>
<evidence type="ECO:0000256" key="1">
    <source>
        <dbReference type="ARBA" id="ARBA00004141"/>
    </source>
</evidence>
<proteinExistence type="predicted"/>
<dbReference type="GO" id="GO:0005385">
    <property type="term" value="F:zinc ion transmembrane transporter activity"/>
    <property type="evidence" value="ECO:0007669"/>
    <property type="project" value="TreeGrafter"/>
</dbReference>
<feature type="transmembrane region" description="Helical" evidence="5">
    <location>
        <begin position="234"/>
        <end position="253"/>
    </location>
</feature>
<dbReference type="EMBL" id="MHNY01000037">
    <property type="protein sequence ID" value="OGZ54853.1"/>
    <property type="molecule type" value="Genomic_DNA"/>
</dbReference>
<dbReference type="PANTHER" id="PTHR16950:SF16">
    <property type="entry name" value="ZINC TRANSPORTER ZIP13"/>
    <property type="match status" value="1"/>
</dbReference>
<evidence type="ECO:0000256" key="3">
    <source>
        <dbReference type="ARBA" id="ARBA00022989"/>
    </source>
</evidence>
<comment type="caution">
    <text evidence="6">The sequence shown here is derived from an EMBL/GenBank/DDBJ whole genome shotgun (WGS) entry which is preliminary data.</text>
</comment>
<dbReference type="GO" id="GO:0006882">
    <property type="term" value="P:intracellular zinc ion homeostasis"/>
    <property type="evidence" value="ECO:0007669"/>
    <property type="project" value="TreeGrafter"/>
</dbReference>
<dbReference type="STRING" id="1802128.A3H64_00280"/>
<keyword evidence="4 5" id="KW-0472">Membrane</keyword>
<comment type="subcellular location">
    <subcellularLocation>
        <location evidence="1">Membrane</location>
        <topology evidence="1">Multi-pass membrane protein</topology>
    </subcellularLocation>
</comment>
<organism evidence="6 7">
    <name type="scientific">Candidatus Ryanbacteria bacterium RIFCSPLOWO2_02_FULL_45_11c</name>
    <dbReference type="NCBI Taxonomy" id="1802128"/>
    <lineage>
        <taxon>Bacteria</taxon>
        <taxon>Candidatus Ryaniibacteriota</taxon>
    </lineage>
</organism>
<evidence type="ECO:0000256" key="2">
    <source>
        <dbReference type="ARBA" id="ARBA00022692"/>
    </source>
</evidence>
<evidence type="ECO:0000256" key="4">
    <source>
        <dbReference type="ARBA" id="ARBA00023136"/>
    </source>
</evidence>
<accession>A0A1G2GXD7</accession>
<evidence type="ECO:0000313" key="7">
    <source>
        <dbReference type="Proteomes" id="UP000178186"/>
    </source>
</evidence>
<gene>
    <name evidence="6" type="ORF">A3H64_00280</name>
</gene>
<dbReference type="Pfam" id="PF02535">
    <property type="entry name" value="Zip"/>
    <property type="match status" value="1"/>
</dbReference>
<feature type="transmembrane region" description="Helical" evidence="5">
    <location>
        <begin position="35"/>
        <end position="56"/>
    </location>
</feature>
<feature type="transmembrane region" description="Helical" evidence="5">
    <location>
        <begin position="6"/>
        <end position="28"/>
    </location>
</feature>